<evidence type="ECO:0000256" key="5">
    <source>
        <dbReference type="SAM" id="MobiDB-lite"/>
    </source>
</evidence>
<dbReference type="InterPro" id="IPR001138">
    <property type="entry name" value="Zn2Cys6_DnaBD"/>
</dbReference>
<dbReference type="eggNOG" id="ENOG502RXEV">
    <property type="taxonomic scope" value="Eukaryota"/>
</dbReference>
<evidence type="ECO:0000256" key="3">
    <source>
        <dbReference type="ARBA" id="ARBA00023163"/>
    </source>
</evidence>
<proteinExistence type="predicted"/>
<dbReference type="CDD" id="cd00067">
    <property type="entry name" value="GAL4"/>
    <property type="match status" value="1"/>
</dbReference>
<dbReference type="OMA" id="GNWTMSD"/>
<dbReference type="InterPro" id="IPR050675">
    <property type="entry name" value="OAF3"/>
</dbReference>
<dbReference type="InterPro" id="IPR036864">
    <property type="entry name" value="Zn2-C6_fun-type_DNA-bd_sf"/>
</dbReference>
<dbReference type="PROSITE" id="PS00463">
    <property type="entry name" value="ZN2_CY6_FUNGAL_1"/>
    <property type="match status" value="1"/>
</dbReference>
<dbReference type="GO" id="GO:0008270">
    <property type="term" value="F:zinc ion binding"/>
    <property type="evidence" value="ECO:0007669"/>
    <property type="project" value="InterPro"/>
</dbReference>
<dbReference type="PANTHER" id="PTHR31069">
    <property type="entry name" value="OLEATE-ACTIVATED TRANSCRIPTION FACTOR 1-RELATED"/>
    <property type="match status" value="1"/>
</dbReference>
<feature type="region of interest" description="Disordered" evidence="5">
    <location>
        <begin position="63"/>
        <end position="116"/>
    </location>
</feature>
<dbReference type="STRING" id="227321.Q5AXY4"/>
<feature type="compositionally biased region" description="Low complexity" evidence="5">
    <location>
        <begin position="63"/>
        <end position="83"/>
    </location>
</feature>
<dbReference type="GO" id="GO:0000981">
    <property type="term" value="F:DNA-binding transcription factor activity, RNA polymerase II-specific"/>
    <property type="evidence" value="ECO:0007669"/>
    <property type="project" value="InterPro"/>
</dbReference>
<organism evidence="7 8">
    <name type="scientific">Emericella nidulans (strain FGSC A4 / ATCC 38163 / CBS 112.46 / NRRL 194 / M139)</name>
    <name type="common">Aspergillus nidulans</name>
    <dbReference type="NCBI Taxonomy" id="227321"/>
    <lineage>
        <taxon>Eukaryota</taxon>
        <taxon>Fungi</taxon>
        <taxon>Dikarya</taxon>
        <taxon>Ascomycota</taxon>
        <taxon>Pezizomycotina</taxon>
        <taxon>Eurotiomycetes</taxon>
        <taxon>Eurotiomycetidae</taxon>
        <taxon>Eurotiales</taxon>
        <taxon>Aspergillaceae</taxon>
        <taxon>Aspergillus</taxon>
        <taxon>Aspergillus subgen. Nidulantes</taxon>
    </lineage>
</organism>
<protein>
    <submittedName>
        <fullName evidence="7">Zn(II)2Cys6 transcription factor (Eurofung)</fullName>
    </submittedName>
</protein>
<keyword evidence="4" id="KW-0539">Nucleus</keyword>
<dbReference type="GO" id="GO:0003677">
    <property type="term" value="F:DNA binding"/>
    <property type="evidence" value="ECO:0007669"/>
    <property type="project" value="UniProtKB-KW"/>
</dbReference>
<evidence type="ECO:0000256" key="2">
    <source>
        <dbReference type="ARBA" id="ARBA00023125"/>
    </source>
</evidence>
<dbReference type="Pfam" id="PF00172">
    <property type="entry name" value="Zn_clus"/>
    <property type="match status" value="1"/>
</dbReference>
<dbReference type="AlphaFoldDB" id="Q5AXY4"/>
<evidence type="ECO:0000256" key="1">
    <source>
        <dbReference type="ARBA" id="ARBA00023015"/>
    </source>
</evidence>
<feature type="domain" description="Zn(2)-C6 fungal-type" evidence="6">
    <location>
        <begin position="20"/>
        <end position="50"/>
    </location>
</feature>
<dbReference type="EMBL" id="BN001301">
    <property type="protein sequence ID" value="CBF71580.1"/>
    <property type="molecule type" value="Genomic_DNA"/>
</dbReference>
<dbReference type="PROSITE" id="PS50048">
    <property type="entry name" value="ZN2_CY6_FUNGAL_2"/>
    <property type="match status" value="1"/>
</dbReference>
<sequence>MEAPPKARGPGRSGPRRRTGCLTCRARKVRCDETKPTCANCTRLRLQCVYKSVIIPGMRIPRAQSARARSASSTTAAEASPESNDGVIGTGVRASENRHRRPQQVTPFPTFSPSGPSPDFNPPFDMLGFIGEITSDFQQKHHDLTNGETIVASSAAMQEIDGGHLFDQRHVAWDSGEVEMGSPGIGVVPDPTSPQGTIGIGVWEEQLLQHFRENEAPPTIFAPVDLEWRYVRDTIFAESNRSAPGCHAILLAVYCYSDMHLAWVDRKQPKMGPTYHAQASSEIQAFLLGDPNEVLLKRVLMSVLLLMLAEVCPSFSTPYSKRTKQDICAYIDRKQLISPETWRPAVPYLHTSYLLLRRFQPQIESWTGLAHFIASCVSLLDVKALIAGRDGEPLAELGDLTSENNTISTPTTSPPDSAEDDLFATTPPPAYIVTRTITSPAFTFFLATQQVTRRIIMIDLHHRSRGTVSDEFEVLQIAHAISADLESLWNKRPRILDLYELSSSQLTSPSKDGKASLLEVLAPPLAVRIVSTFRSYVANFLALFIYLHRVAFAIYPRTDRVYAAVDQIIRLAKEESSSLTSSSTNSNSNSHEPPSESGTEPIPISFLWPLFIAALEGSFEQRSWIANEIQRMASLAPPAHPNAGKALLLLKEMMRRQDASRTWADSKCVRRELFTDFFVMI</sequence>
<evidence type="ECO:0000313" key="8">
    <source>
        <dbReference type="Proteomes" id="UP000000560"/>
    </source>
</evidence>
<dbReference type="InterPro" id="IPR021858">
    <property type="entry name" value="Fun_TF"/>
</dbReference>
<dbReference type="VEuPathDB" id="FungiDB:AN6846"/>
<evidence type="ECO:0000259" key="6">
    <source>
        <dbReference type="PROSITE" id="PS50048"/>
    </source>
</evidence>
<dbReference type="Proteomes" id="UP000000560">
    <property type="component" value="Chromosome I"/>
</dbReference>
<keyword evidence="1" id="KW-0805">Transcription regulation</keyword>
<dbReference type="KEGG" id="ani:ANIA_06846"/>
<dbReference type="Pfam" id="PF11951">
    <property type="entry name" value="Fungal_trans_2"/>
    <property type="match status" value="1"/>
</dbReference>
<reference evidence="8" key="2">
    <citation type="journal article" date="2009" name="Fungal Genet. Biol.">
        <title>The 2008 update of the Aspergillus nidulans genome annotation: a community effort.</title>
        <authorList>
            <person name="Wortman J.R."/>
            <person name="Gilsenan J.M."/>
            <person name="Joardar V."/>
            <person name="Deegan J."/>
            <person name="Clutterbuck J."/>
            <person name="Andersen M.R."/>
            <person name="Archer D."/>
            <person name="Bencina M."/>
            <person name="Braus G."/>
            <person name="Coutinho P."/>
            <person name="von Dohren H."/>
            <person name="Doonan J."/>
            <person name="Driessen A.J."/>
            <person name="Durek P."/>
            <person name="Espeso E."/>
            <person name="Fekete E."/>
            <person name="Flipphi M."/>
            <person name="Estrada C.G."/>
            <person name="Geysens S."/>
            <person name="Goldman G."/>
            <person name="de Groot P.W."/>
            <person name="Hansen K."/>
            <person name="Harris S.D."/>
            <person name="Heinekamp T."/>
            <person name="Helmstaedt K."/>
            <person name="Henrissat B."/>
            <person name="Hofmann G."/>
            <person name="Homan T."/>
            <person name="Horio T."/>
            <person name="Horiuchi H."/>
            <person name="James S."/>
            <person name="Jones M."/>
            <person name="Karaffa L."/>
            <person name="Karanyi Z."/>
            <person name="Kato M."/>
            <person name="Keller N."/>
            <person name="Kelly D.E."/>
            <person name="Kiel J.A."/>
            <person name="Kim J.M."/>
            <person name="van der Klei I.J."/>
            <person name="Klis F.M."/>
            <person name="Kovalchuk A."/>
            <person name="Krasevec N."/>
            <person name="Kubicek C.P."/>
            <person name="Liu B."/>
            <person name="Maccabe A."/>
            <person name="Meyer V."/>
            <person name="Mirabito P."/>
            <person name="Miskei M."/>
            <person name="Mos M."/>
            <person name="Mullins J."/>
            <person name="Nelson D.R."/>
            <person name="Nielsen J."/>
            <person name="Oakley B.R."/>
            <person name="Osmani S.A."/>
            <person name="Pakula T."/>
            <person name="Paszewski A."/>
            <person name="Paulsen I."/>
            <person name="Pilsyk S."/>
            <person name="Pocsi I."/>
            <person name="Punt P.J."/>
            <person name="Ram A.F."/>
            <person name="Ren Q."/>
            <person name="Robellet X."/>
            <person name="Robson G."/>
            <person name="Seiboth B."/>
            <person name="van Solingen P."/>
            <person name="Specht T."/>
            <person name="Sun J."/>
            <person name="Taheri-Talesh N."/>
            <person name="Takeshita N."/>
            <person name="Ussery D."/>
            <person name="vanKuyk P.A."/>
            <person name="Visser H."/>
            <person name="van de Vondervoort P.J."/>
            <person name="de Vries R.P."/>
            <person name="Walton J."/>
            <person name="Xiang X."/>
            <person name="Xiong Y."/>
            <person name="Zeng A.P."/>
            <person name="Brandt B.W."/>
            <person name="Cornell M.J."/>
            <person name="van den Hondel C.A."/>
            <person name="Visser J."/>
            <person name="Oliver S.G."/>
            <person name="Turner G."/>
        </authorList>
    </citation>
    <scope>GENOME REANNOTATION</scope>
    <source>
        <strain evidence="8">FGSC A4 / ATCC 38163 / CBS 112.46 / NRRL 194 / M139</strain>
    </source>
</reference>
<keyword evidence="2" id="KW-0238">DNA-binding</keyword>
<keyword evidence="8" id="KW-1185">Reference proteome</keyword>
<gene>
    <name evidence="7" type="ORF">ANIA_06846</name>
</gene>
<accession>C8V2I7</accession>
<dbReference type="OrthoDB" id="648861at2759"/>
<keyword evidence="3" id="KW-0804">Transcription</keyword>
<dbReference type="GeneID" id="2870534"/>
<dbReference type="InParanoid" id="Q5AXY4"/>
<evidence type="ECO:0000256" key="4">
    <source>
        <dbReference type="ARBA" id="ARBA00023242"/>
    </source>
</evidence>
<accession>Q5AXY4</accession>
<reference evidence="8" key="1">
    <citation type="journal article" date="2005" name="Nature">
        <title>Sequencing of Aspergillus nidulans and comparative analysis with A. fumigatus and A. oryzae.</title>
        <authorList>
            <person name="Galagan J.E."/>
            <person name="Calvo S.E."/>
            <person name="Cuomo C."/>
            <person name="Ma L.J."/>
            <person name="Wortman J.R."/>
            <person name="Batzoglou S."/>
            <person name="Lee S.I."/>
            <person name="Basturkmen M."/>
            <person name="Spevak C.C."/>
            <person name="Clutterbuck J."/>
            <person name="Kapitonov V."/>
            <person name="Jurka J."/>
            <person name="Scazzocchio C."/>
            <person name="Farman M."/>
            <person name="Butler J."/>
            <person name="Purcell S."/>
            <person name="Harris S."/>
            <person name="Braus G.H."/>
            <person name="Draht O."/>
            <person name="Busch S."/>
            <person name="D'Enfert C."/>
            <person name="Bouchier C."/>
            <person name="Goldman G.H."/>
            <person name="Bell-Pedersen D."/>
            <person name="Griffiths-Jones S."/>
            <person name="Doonan J.H."/>
            <person name="Yu J."/>
            <person name="Vienken K."/>
            <person name="Pain A."/>
            <person name="Freitag M."/>
            <person name="Selker E.U."/>
            <person name="Archer D.B."/>
            <person name="Penalva M.A."/>
            <person name="Oakley B.R."/>
            <person name="Momany M."/>
            <person name="Tanaka T."/>
            <person name="Kumagai T."/>
            <person name="Asai K."/>
            <person name="Machida M."/>
            <person name="Nierman W.C."/>
            <person name="Denning D.W."/>
            <person name="Caddick M."/>
            <person name="Hynes M."/>
            <person name="Paoletti M."/>
            <person name="Fischer R."/>
            <person name="Miller B."/>
            <person name="Dyer P."/>
            <person name="Sachs M.S."/>
            <person name="Osmani S.A."/>
            <person name="Birren B.W."/>
        </authorList>
    </citation>
    <scope>NUCLEOTIDE SEQUENCE [LARGE SCALE GENOMIC DNA]</scope>
    <source>
        <strain evidence="8">FGSC A4 / ATCC 38163 / CBS 112.46 / NRRL 194 / M139</strain>
    </source>
</reference>
<dbReference type="Gene3D" id="4.10.240.10">
    <property type="entry name" value="Zn(2)-C6 fungal-type DNA-binding domain"/>
    <property type="match status" value="1"/>
</dbReference>
<dbReference type="SUPFAM" id="SSF57701">
    <property type="entry name" value="Zn2/Cys6 DNA-binding domain"/>
    <property type="match status" value="1"/>
</dbReference>
<dbReference type="SMART" id="SM00066">
    <property type="entry name" value="GAL4"/>
    <property type="match status" value="1"/>
</dbReference>
<feature type="region of interest" description="Disordered" evidence="5">
    <location>
        <begin position="396"/>
        <end position="420"/>
    </location>
</feature>
<name>Q5AXY4_EMENI</name>
<evidence type="ECO:0000313" key="7">
    <source>
        <dbReference type="EMBL" id="CBF71580.1"/>
    </source>
</evidence>
<dbReference type="HOGENOM" id="CLU_021418_0_0_1"/>
<dbReference type="PANTHER" id="PTHR31069:SF32">
    <property type="entry name" value="ARGININE METABOLISM REGULATION PROTEIN II"/>
    <property type="match status" value="1"/>
</dbReference>
<feature type="compositionally biased region" description="Low complexity" evidence="5">
    <location>
        <begin position="579"/>
        <end position="597"/>
    </location>
</feature>
<feature type="region of interest" description="Disordered" evidence="5">
    <location>
        <begin position="579"/>
        <end position="599"/>
    </location>
</feature>
<dbReference type="RefSeq" id="XP_664450.1">
    <property type="nucleotide sequence ID" value="XM_659358.1"/>
</dbReference>